<evidence type="ECO:0000313" key="2">
    <source>
        <dbReference type="EMBL" id="WLR42642.1"/>
    </source>
</evidence>
<reference evidence="2 3" key="1">
    <citation type="submission" date="2023-06" db="EMBL/GenBank/DDBJ databases">
        <title>Five Gram-positive bacteria isolated from mangrove sediments in Shenzhen, Guangdong, China.</title>
        <authorList>
            <person name="Yu S."/>
            <person name="Zheng W."/>
            <person name="Huang Y."/>
        </authorList>
    </citation>
    <scope>NUCLEOTIDE SEQUENCE [LARGE SCALE GENOMIC DNA]</scope>
    <source>
        <strain evidence="2 3">SaN35-3</strain>
    </source>
</reference>
<dbReference type="Gene3D" id="3.40.250.10">
    <property type="entry name" value="Rhodanese-like domain"/>
    <property type="match status" value="1"/>
</dbReference>
<dbReference type="Proteomes" id="UP001197974">
    <property type="component" value="Chromosome"/>
</dbReference>
<dbReference type="SUPFAM" id="SSF52821">
    <property type="entry name" value="Rhodanese/Cell cycle control phosphatase"/>
    <property type="match status" value="1"/>
</dbReference>
<proteinExistence type="predicted"/>
<organism evidence="2 3">
    <name type="scientific">Bacillus carboniphilus</name>
    <dbReference type="NCBI Taxonomy" id="86663"/>
    <lineage>
        <taxon>Bacteria</taxon>
        <taxon>Bacillati</taxon>
        <taxon>Bacillota</taxon>
        <taxon>Bacilli</taxon>
        <taxon>Bacillales</taxon>
        <taxon>Bacillaceae</taxon>
        <taxon>Bacillus</taxon>
    </lineage>
</organism>
<evidence type="ECO:0000256" key="1">
    <source>
        <dbReference type="SAM" id="Phobius"/>
    </source>
</evidence>
<protein>
    <submittedName>
        <fullName evidence="2">Uncharacterized protein</fullName>
    </submittedName>
</protein>
<feature type="transmembrane region" description="Helical" evidence="1">
    <location>
        <begin position="12"/>
        <end position="33"/>
    </location>
</feature>
<keyword evidence="3" id="KW-1185">Reference proteome</keyword>
<sequence length="114" mass="13440">MYHFIQITWQSTVILAGLVMIIFIGHSLYMRYFPIWGLHQIKRDGWEKHRCTVVDLRDYHVSNQSLVEGAINIPISYFQRQSEFIPKGKVFIVVSTVLEKNLGVRQLRKKGIHR</sequence>
<name>A0ABY9JTH2_9BACI</name>
<dbReference type="RefSeq" id="WP_306019784.1">
    <property type="nucleotide sequence ID" value="NZ_CP129013.1"/>
</dbReference>
<dbReference type="EMBL" id="CP129013">
    <property type="protein sequence ID" value="WLR42642.1"/>
    <property type="molecule type" value="Genomic_DNA"/>
</dbReference>
<keyword evidence="1" id="KW-1133">Transmembrane helix</keyword>
<keyword evidence="1" id="KW-0812">Transmembrane</keyword>
<evidence type="ECO:0000313" key="3">
    <source>
        <dbReference type="Proteomes" id="UP001197974"/>
    </source>
</evidence>
<keyword evidence="1" id="KW-0472">Membrane</keyword>
<accession>A0ABY9JTH2</accession>
<dbReference type="InterPro" id="IPR036873">
    <property type="entry name" value="Rhodanese-like_dom_sf"/>
</dbReference>
<gene>
    <name evidence="2" type="ORF">LC087_18505</name>
</gene>